<dbReference type="Gene3D" id="1.20.1280.50">
    <property type="match status" value="1"/>
</dbReference>
<evidence type="ECO:0000313" key="4">
    <source>
        <dbReference type="Proteomes" id="UP001318040"/>
    </source>
</evidence>
<keyword evidence="4" id="KW-1185">Reference proteome</keyword>
<dbReference type="Pfam" id="PF13516">
    <property type="entry name" value="LRR_6"/>
    <property type="match status" value="2"/>
</dbReference>
<dbReference type="InterPro" id="IPR006553">
    <property type="entry name" value="Leu-rich_rpt_Cys-con_subtyp"/>
</dbReference>
<dbReference type="PROSITE" id="PS50181">
    <property type="entry name" value="FBOX"/>
    <property type="match status" value="1"/>
</dbReference>
<dbReference type="RefSeq" id="XP_032810330.1">
    <property type="nucleotide sequence ID" value="XM_032954439.1"/>
</dbReference>
<reference evidence="5 6" key="1">
    <citation type="submission" date="2025-04" db="UniProtKB">
        <authorList>
            <consortium name="RefSeq"/>
        </authorList>
    </citation>
    <scope>IDENTIFICATION</scope>
    <source>
        <tissue evidence="5 6">Sperm</tissue>
    </source>
</reference>
<dbReference type="Pfam" id="PF25372">
    <property type="entry name" value="DUF7885"/>
    <property type="match status" value="2"/>
</dbReference>
<organism evidence="4 6">
    <name type="scientific">Petromyzon marinus</name>
    <name type="common">Sea lamprey</name>
    <dbReference type="NCBI Taxonomy" id="7757"/>
    <lineage>
        <taxon>Eukaryota</taxon>
        <taxon>Metazoa</taxon>
        <taxon>Chordata</taxon>
        <taxon>Craniata</taxon>
        <taxon>Vertebrata</taxon>
        <taxon>Cyclostomata</taxon>
        <taxon>Hyperoartia</taxon>
        <taxon>Petromyzontiformes</taxon>
        <taxon>Petromyzontidae</taxon>
        <taxon>Petromyzon</taxon>
    </lineage>
</organism>
<dbReference type="GO" id="GO:0005737">
    <property type="term" value="C:cytoplasm"/>
    <property type="evidence" value="ECO:0007669"/>
    <property type="project" value="TreeGrafter"/>
</dbReference>
<protein>
    <submittedName>
        <fullName evidence="5 6">Dynein regulatory complex subunit 6 isoform X1</fullName>
    </submittedName>
</protein>
<dbReference type="KEGG" id="pmrn:116942468"/>
<evidence type="ECO:0000313" key="5">
    <source>
        <dbReference type="RefSeq" id="XP_032810329.1"/>
    </source>
</evidence>
<dbReference type="InterPro" id="IPR036047">
    <property type="entry name" value="F-box-like_dom_sf"/>
</dbReference>
<keyword evidence="1" id="KW-0833">Ubl conjugation pathway</keyword>
<dbReference type="InterPro" id="IPR050648">
    <property type="entry name" value="F-box_LRR-repeat"/>
</dbReference>
<feature type="chain" id="PRO_5044709303" evidence="2">
    <location>
        <begin position="18"/>
        <end position="789"/>
    </location>
</feature>
<dbReference type="InterPro" id="IPR001810">
    <property type="entry name" value="F-box_dom"/>
</dbReference>
<dbReference type="CDD" id="cd22124">
    <property type="entry name" value="F-box_FBXL13"/>
    <property type="match status" value="1"/>
</dbReference>
<proteinExistence type="predicted"/>
<feature type="signal peptide" evidence="2">
    <location>
        <begin position="1"/>
        <end position="17"/>
    </location>
</feature>
<evidence type="ECO:0000256" key="2">
    <source>
        <dbReference type="SAM" id="SignalP"/>
    </source>
</evidence>
<evidence type="ECO:0000256" key="1">
    <source>
        <dbReference type="ARBA" id="ARBA00022786"/>
    </source>
</evidence>
<dbReference type="SUPFAM" id="SSF52047">
    <property type="entry name" value="RNI-like"/>
    <property type="match status" value="2"/>
</dbReference>
<dbReference type="SMART" id="SM00367">
    <property type="entry name" value="LRR_CC"/>
    <property type="match status" value="16"/>
</dbReference>
<dbReference type="AlphaFoldDB" id="A0AAJ7T4N3"/>
<dbReference type="InterPro" id="IPR001611">
    <property type="entry name" value="Leu-rich_rpt"/>
</dbReference>
<dbReference type="PANTHER" id="PTHR13382:SF78">
    <property type="entry name" value="F-BOX AND LEUCINE-RICH REPEAT PROTEIN 13"/>
    <property type="match status" value="1"/>
</dbReference>
<dbReference type="SMART" id="SM00256">
    <property type="entry name" value="FBOX"/>
    <property type="match status" value="1"/>
</dbReference>
<sequence length="789" mass="87934">MLCVSVTFAQALLTALCVLCPENPLEFLLNKMREIQEFGLHTLDWEMFIDESLRPKLKRVTAGYLTFIFRFDDDAPTPQQFEKAYSFLRRKLQREYFVRWAMYGARRRARREQLTRALHRACDHYMRKKLGAALLSWSQWLHARQERMAGAAIRIQRVYQQLLCSLVLKAWHTVALDARKTKEYFERLERGELEEDNDSYLVPPPNTADQVSQLPPRAALKIFSYLDIMNLVKCAGVCRSWKVISQASILWSRMDLFPARGRIDDNVVSRLLRRCRPFLLHLSLRGCTTIGPPAFRAVSECKNLQDLNLSECMGLTDQMVAIVAEGCRSLLYLNLAYTNIGDGSLRALARFCLPLQYLSLAYCCKFTDKGLHYLATRTGCRRLLYLDLSGCTQTSVDAFQSIATNCHGLLSLVLNDIPTLTDGCLLPLIEVNRGLQSLSLLGSPHISDATFKAVAKCCKLTSLQTEGNEQMSDDAVRAVCQGCAGLGSLQVVGCSSLTDGALKAVSALRQLRLLNVSDCAKLTDAGLRHLTEGAAAAHLHELNLSNCVRVSDLTLTRLIPKCQSMTHLSLRYCDQLTDAGLELLGNMPALVALDLAGTNIQDQGLAAIGNNSRLKELCISQCIAISDLGLQKFCQRVRDLERLDVSHCRLLSDLGVKNLVFCCRRLTYLNLSGCAQLTDVSAQYLSGVCRYLRIADLSGCVKLGDLATRYLRKGCRQLAHLNMLYCPRVSRHAVLKLGAQLESWQHTSESPPPWFGYDSSGVYLEPVSAVANEERGVPDSQPDGILSAA</sequence>
<dbReference type="RefSeq" id="XP_032810329.1">
    <property type="nucleotide sequence ID" value="XM_032954438.1"/>
</dbReference>
<dbReference type="PANTHER" id="PTHR13382">
    <property type="entry name" value="MITOCHONDRIAL ATP SYNTHASE COUPLING FACTOR B"/>
    <property type="match status" value="1"/>
</dbReference>
<evidence type="ECO:0000259" key="3">
    <source>
        <dbReference type="PROSITE" id="PS50181"/>
    </source>
</evidence>
<dbReference type="InterPro" id="IPR057207">
    <property type="entry name" value="FBXL15_LRR"/>
</dbReference>
<dbReference type="Gene3D" id="3.80.10.10">
    <property type="entry name" value="Ribonuclease Inhibitor"/>
    <property type="match status" value="5"/>
</dbReference>
<accession>A0AAJ7T4N3</accession>
<dbReference type="CTD" id="222235"/>
<dbReference type="SUPFAM" id="SSF81383">
    <property type="entry name" value="F-box domain"/>
    <property type="match status" value="1"/>
</dbReference>
<dbReference type="InterPro" id="IPR032675">
    <property type="entry name" value="LRR_dom_sf"/>
</dbReference>
<gene>
    <name evidence="5 6" type="primary">FBXL13</name>
</gene>
<keyword evidence="2" id="KW-0732">Signal</keyword>
<dbReference type="Proteomes" id="UP001318040">
    <property type="component" value="Chromosome 14"/>
</dbReference>
<name>A0AAJ7T4N3_PETMA</name>
<dbReference type="Pfam" id="PF12937">
    <property type="entry name" value="F-box-like"/>
    <property type="match status" value="1"/>
</dbReference>
<evidence type="ECO:0000313" key="6">
    <source>
        <dbReference type="RefSeq" id="XP_032810330.1"/>
    </source>
</evidence>
<feature type="domain" description="F-box" evidence="3">
    <location>
        <begin position="208"/>
        <end position="254"/>
    </location>
</feature>